<accession>A0A0J8QLL5</accession>
<sequence length="102" mass="11555">MYGWNTCLVRTGIFQGGENDEENPANFGVFANVLDAVQAVIKKELGTEFKLRYGEILVLRDHCANACCLSPTATRFFDTSRSTELAIKEFRMSQETETLRRL</sequence>
<evidence type="ECO:0000313" key="1">
    <source>
        <dbReference type="EMBL" id="KMU73296.1"/>
    </source>
</evidence>
<dbReference type="InterPro" id="IPR023214">
    <property type="entry name" value="HAD_sf"/>
</dbReference>
<dbReference type="Proteomes" id="UP000054559">
    <property type="component" value="Unassembled WGS sequence"/>
</dbReference>
<gene>
    <name evidence="1" type="ORF">CISG_10012</name>
</gene>
<protein>
    <submittedName>
        <fullName evidence="1">Uncharacterized protein</fullName>
    </submittedName>
</protein>
<dbReference type="AlphaFoldDB" id="A0A0J8QLL5"/>
<dbReference type="Gene3D" id="3.40.50.1000">
    <property type="entry name" value="HAD superfamily/HAD-like"/>
    <property type="match status" value="1"/>
</dbReference>
<organism evidence="1 2">
    <name type="scientific">Coccidioides immitis RMSCC 3703</name>
    <dbReference type="NCBI Taxonomy" id="454286"/>
    <lineage>
        <taxon>Eukaryota</taxon>
        <taxon>Fungi</taxon>
        <taxon>Dikarya</taxon>
        <taxon>Ascomycota</taxon>
        <taxon>Pezizomycotina</taxon>
        <taxon>Eurotiomycetes</taxon>
        <taxon>Eurotiomycetidae</taxon>
        <taxon>Onygenales</taxon>
        <taxon>Onygenaceae</taxon>
        <taxon>Coccidioides</taxon>
    </lineage>
</organism>
<evidence type="ECO:0000313" key="2">
    <source>
        <dbReference type="Proteomes" id="UP000054559"/>
    </source>
</evidence>
<dbReference type="EMBL" id="DS268240">
    <property type="protein sequence ID" value="KMU73296.1"/>
    <property type="molecule type" value="Genomic_DNA"/>
</dbReference>
<proteinExistence type="predicted"/>
<name>A0A0J8QLL5_COCIT</name>
<reference evidence="2" key="1">
    <citation type="journal article" date="2010" name="Genome Res.">
        <title>Population genomic sequencing of Coccidioides fungi reveals recent hybridization and transposon control.</title>
        <authorList>
            <person name="Neafsey D.E."/>
            <person name="Barker B.M."/>
            <person name="Sharpton T.J."/>
            <person name="Stajich J.E."/>
            <person name="Park D.J."/>
            <person name="Whiston E."/>
            <person name="Hung C.-Y."/>
            <person name="McMahan C."/>
            <person name="White J."/>
            <person name="Sykes S."/>
            <person name="Heiman D."/>
            <person name="Young S."/>
            <person name="Zeng Q."/>
            <person name="Abouelleil A."/>
            <person name="Aftuck L."/>
            <person name="Bessette D."/>
            <person name="Brown A."/>
            <person name="FitzGerald M."/>
            <person name="Lui A."/>
            <person name="Macdonald J.P."/>
            <person name="Priest M."/>
            <person name="Orbach M.J."/>
            <person name="Galgiani J.N."/>
            <person name="Kirkland T.N."/>
            <person name="Cole G.T."/>
            <person name="Birren B.W."/>
            <person name="Henn M.R."/>
            <person name="Taylor J.W."/>
            <person name="Rounsley S.D."/>
        </authorList>
    </citation>
    <scope>NUCLEOTIDE SEQUENCE [LARGE SCALE GENOMIC DNA]</scope>
    <source>
        <strain evidence="2">RMSCC 3703</strain>
    </source>
</reference>